<dbReference type="Pfam" id="PF12811">
    <property type="entry name" value="BaxI_1"/>
    <property type="match status" value="1"/>
</dbReference>
<keyword evidence="1" id="KW-0812">Transmembrane</keyword>
<feature type="transmembrane region" description="Helical" evidence="1">
    <location>
        <begin position="178"/>
        <end position="197"/>
    </location>
</feature>
<organism evidence="2 3">
    <name type="scientific">Fictibacillus solisalsi</name>
    <dbReference type="NCBI Taxonomy" id="459525"/>
    <lineage>
        <taxon>Bacteria</taxon>
        <taxon>Bacillati</taxon>
        <taxon>Bacillota</taxon>
        <taxon>Bacilli</taxon>
        <taxon>Bacillales</taxon>
        <taxon>Fictibacillaceae</taxon>
        <taxon>Fictibacillus</taxon>
    </lineage>
</organism>
<dbReference type="InterPro" id="IPR010539">
    <property type="entry name" value="BaxI_1-like"/>
</dbReference>
<keyword evidence="1" id="KW-1133">Transmembrane helix</keyword>
<feature type="transmembrane region" description="Helical" evidence="1">
    <location>
        <begin position="217"/>
        <end position="237"/>
    </location>
</feature>
<dbReference type="AlphaFoldDB" id="A0A1G9Y7E8"/>
<evidence type="ECO:0000313" key="2">
    <source>
        <dbReference type="EMBL" id="SDN05102.1"/>
    </source>
</evidence>
<accession>A0A1G9Y7E8</accession>
<feature type="transmembrane region" description="Helical" evidence="1">
    <location>
        <begin position="60"/>
        <end position="79"/>
    </location>
</feature>
<keyword evidence="3" id="KW-1185">Reference proteome</keyword>
<feature type="transmembrane region" description="Helical" evidence="1">
    <location>
        <begin position="146"/>
        <end position="166"/>
    </location>
</feature>
<proteinExistence type="predicted"/>
<dbReference type="PIRSF" id="PIRSF009160">
    <property type="entry name" value="UCP009160"/>
    <property type="match status" value="1"/>
</dbReference>
<protein>
    <submittedName>
        <fullName evidence="2">Uncharacterized membrane protein, YccA/Bax inhibitor family</fullName>
    </submittedName>
</protein>
<dbReference type="Proteomes" id="UP000199544">
    <property type="component" value="Unassembled WGS sequence"/>
</dbReference>
<feature type="transmembrane region" description="Helical" evidence="1">
    <location>
        <begin position="112"/>
        <end position="134"/>
    </location>
</feature>
<reference evidence="3" key="1">
    <citation type="submission" date="2016-10" db="EMBL/GenBank/DDBJ databases">
        <authorList>
            <person name="Varghese N."/>
            <person name="Submissions S."/>
        </authorList>
    </citation>
    <scope>NUCLEOTIDE SEQUENCE [LARGE SCALE GENOMIC DNA]</scope>
    <source>
        <strain evidence="3">CGMCC 1.6854</strain>
    </source>
</reference>
<evidence type="ECO:0000313" key="3">
    <source>
        <dbReference type="Proteomes" id="UP000199544"/>
    </source>
</evidence>
<feature type="transmembrane region" description="Helical" evidence="1">
    <location>
        <begin position="34"/>
        <end position="53"/>
    </location>
</feature>
<dbReference type="EMBL" id="FNHW01000001">
    <property type="protein sequence ID" value="SDN05102.1"/>
    <property type="molecule type" value="Genomic_DNA"/>
</dbReference>
<dbReference type="PANTHER" id="PTHR41282:SF1">
    <property type="entry name" value="CONSERVED TRANSMEMBRANE PROTEIN-RELATED"/>
    <property type="match status" value="1"/>
</dbReference>
<dbReference type="OrthoDB" id="116480at2"/>
<dbReference type="RefSeq" id="WP_090235978.1">
    <property type="nucleotide sequence ID" value="NZ_FNHW01000001.1"/>
</dbReference>
<sequence length="242" mass="27001">MRSANPSLKDSTFANLKNQGLNRPMTLQGTVNKTFILLVLICATAFYTWNLYYDGKEIHGLLLVGVIGSLIVSLFTIFVPRAAPFSAPLYALLEGLALGGISAMYEDKYSGIATQAVVLTFSVLFALLIVYKLGWIKVNSNFRTGVLSATLGVFIVYLVDLMLRFFGLQVPYLHETGWLGILISLVIVGVAALNLVLDFDFIERGVNRRAPNYMEWYAGFGLMITLVWLYVEILRLLSKLRR</sequence>
<keyword evidence="1" id="KW-0472">Membrane</keyword>
<gene>
    <name evidence="2" type="ORF">SAMN04488137_3254</name>
</gene>
<name>A0A1G9Y7E8_9BACL</name>
<dbReference type="PANTHER" id="PTHR41282">
    <property type="entry name" value="CONSERVED TRANSMEMBRANE PROTEIN-RELATED"/>
    <property type="match status" value="1"/>
</dbReference>
<dbReference type="STRING" id="459525.SAMN04488137_3254"/>
<evidence type="ECO:0000256" key="1">
    <source>
        <dbReference type="SAM" id="Phobius"/>
    </source>
</evidence>